<dbReference type="AlphaFoldDB" id="A0AAW2YYT8"/>
<keyword evidence="3 4" id="KW-0472">Membrane</keyword>
<dbReference type="EMBL" id="JAOPGA020000768">
    <property type="protein sequence ID" value="KAL0481462.1"/>
    <property type="molecule type" value="Genomic_DNA"/>
</dbReference>
<feature type="transmembrane region" description="Helical" evidence="4">
    <location>
        <begin position="98"/>
        <end position="124"/>
    </location>
</feature>
<keyword evidence="2 4" id="KW-1133">Transmembrane helix</keyword>
<evidence type="ECO:0000256" key="3">
    <source>
        <dbReference type="ARBA" id="ARBA00023136"/>
    </source>
</evidence>
<evidence type="ECO:0000256" key="2">
    <source>
        <dbReference type="ARBA" id="ARBA00022989"/>
    </source>
</evidence>
<proteinExistence type="inferred from homology"/>
<organism evidence="5 6">
    <name type="scientific">Acrasis kona</name>
    <dbReference type="NCBI Taxonomy" id="1008807"/>
    <lineage>
        <taxon>Eukaryota</taxon>
        <taxon>Discoba</taxon>
        <taxon>Heterolobosea</taxon>
        <taxon>Tetramitia</taxon>
        <taxon>Eutetramitia</taxon>
        <taxon>Acrasidae</taxon>
        <taxon>Acrasis</taxon>
    </lineage>
</organism>
<gene>
    <name evidence="5" type="ORF">AKO1_011219</name>
</gene>
<dbReference type="Pfam" id="PF04145">
    <property type="entry name" value="Ctr"/>
    <property type="match status" value="1"/>
</dbReference>
<comment type="caution">
    <text evidence="5">The sequence shown here is derived from an EMBL/GenBank/DDBJ whole genome shotgun (WGS) entry which is preliminary data.</text>
</comment>
<evidence type="ECO:0000256" key="4">
    <source>
        <dbReference type="RuleBase" id="RU367022"/>
    </source>
</evidence>
<keyword evidence="4" id="KW-0406">Ion transport</keyword>
<evidence type="ECO:0000256" key="1">
    <source>
        <dbReference type="ARBA" id="ARBA00022692"/>
    </source>
</evidence>
<dbReference type="GO" id="GO:0016020">
    <property type="term" value="C:membrane"/>
    <property type="evidence" value="ECO:0007669"/>
    <property type="project" value="UniProtKB-SubCell"/>
</dbReference>
<comment type="subcellular location">
    <subcellularLocation>
        <location evidence="4">Membrane</location>
        <topology evidence="4">Multi-pass membrane protein</topology>
    </subcellularLocation>
</comment>
<dbReference type="Proteomes" id="UP001431209">
    <property type="component" value="Unassembled WGS sequence"/>
</dbReference>
<evidence type="ECO:0000313" key="5">
    <source>
        <dbReference type="EMBL" id="KAL0481462.1"/>
    </source>
</evidence>
<comment type="similarity">
    <text evidence="4">Belongs to the copper transporter (Ctr) (TC 1.A.56) family. SLC31A subfamily.</text>
</comment>
<name>A0AAW2YYT8_9EUKA</name>
<keyword evidence="1 4" id="KW-0812">Transmembrane</keyword>
<keyword evidence="6" id="KW-1185">Reference proteome</keyword>
<dbReference type="GO" id="GO:0005375">
    <property type="term" value="F:copper ion transmembrane transporter activity"/>
    <property type="evidence" value="ECO:0007669"/>
    <property type="project" value="UniProtKB-UniRule"/>
</dbReference>
<reference evidence="5 6" key="1">
    <citation type="submission" date="2024-03" db="EMBL/GenBank/DDBJ databases">
        <title>The Acrasis kona genome and developmental transcriptomes reveal deep origins of eukaryotic multicellular pathways.</title>
        <authorList>
            <person name="Sheikh S."/>
            <person name="Fu C.-J."/>
            <person name="Brown M.W."/>
            <person name="Baldauf S.L."/>
        </authorList>
    </citation>
    <scope>NUCLEOTIDE SEQUENCE [LARGE SCALE GENOMIC DNA]</scope>
    <source>
        <strain evidence="5 6">ATCC MYA-3509</strain>
    </source>
</reference>
<protein>
    <recommendedName>
        <fullName evidence="4">Copper transport protein</fullName>
    </recommendedName>
</protein>
<dbReference type="PANTHER" id="PTHR12483">
    <property type="entry name" value="SOLUTE CARRIER FAMILY 31 COPPER TRANSPORTERS"/>
    <property type="match status" value="1"/>
</dbReference>
<accession>A0AAW2YYT8</accession>
<keyword evidence="4" id="KW-0187">Copper transport</keyword>
<keyword evidence="4" id="KW-0813">Transport</keyword>
<feature type="transmembrane region" description="Helical" evidence="4">
    <location>
        <begin position="35"/>
        <end position="58"/>
    </location>
</feature>
<keyword evidence="4" id="KW-0186">Copper</keyword>
<dbReference type="InterPro" id="IPR007274">
    <property type="entry name" value="Cop_transporter"/>
</dbReference>
<feature type="transmembrane region" description="Helical" evidence="4">
    <location>
        <begin position="70"/>
        <end position="92"/>
    </location>
</feature>
<evidence type="ECO:0000313" key="6">
    <source>
        <dbReference type="Proteomes" id="UP001431209"/>
    </source>
</evidence>
<sequence length="159" mass="18286">MNMNGTDDMGMKMYFEYGSKVEYVLWKEWSAETPATYAATILAFIFMGFINQLFFLLANTHIHTKIPQPIVAVLRGLAFAANMCVGYFLMLVLMTYNFWLFVALVGGSTIGYIIFSIGLGELVLKKNRISHDRYHHQATVQYDRMVESPKLVEHYVNTY</sequence>